<reference evidence="1" key="1">
    <citation type="journal article" date="2021" name="Nat. Commun.">
        <title>Genetic determinants of endophytism in the Arabidopsis root mycobiome.</title>
        <authorList>
            <person name="Mesny F."/>
            <person name="Miyauchi S."/>
            <person name="Thiergart T."/>
            <person name="Pickel B."/>
            <person name="Atanasova L."/>
            <person name="Karlsson M."/>
            <person name="Huettel B."/>
            <person name="Barry K.W."/>
            <person name="Haridas S."/>
            <person name="Chen C."/>
            <person name="Bauer D."/>
            <person name="Andreopoulos W."/>
            <person name="Pangilinan J."/>
            <person name="LaButti K."/>
            <person name="Riley R."/>
            <person name="Lipzen A."/>
            <person name="Clum A."/>
            <person name="Drula E."/>
            <person name="Henrissat B."/>
            <person name="Kohler A."/>
            <person name="Grigoriev I.V."/>
            <person name="Martin F.M."/>
            <person name="Hacquard S."/>
        </authorList>
    </citation>
    <scope>NUCLEOTIDE SEQUENCE</scope>
    <source>
        <strain evidence="1">FSSC 5 MPI-SDFR-AT-0091</strain>
    </source>
</reference>
<evidence type="ECO:0000313" key="1">
    <source>
        <dbReference type="EMBL" id="KAH7243856.1"/>
    </source>
</evidence>
<sequence length="123" mass="13803">MPHVIQPEQELIQMPENELYARLVGLREQVSVEIHCLTDQWLFRSIGGWDVDVFLSIAFAGSFQQVEGVETFADCMRLCNARSWCSHALHGIHKTACQMYDLKVSSATTPGLYGGGWNCAVKK</sequence>
<dbReference type="AlphaFoldDB" id="A0A9P9GR88"/>
<organism evidence="1 2">
    <name type="scientific">Fusarium solani</name>
    <name type="common">Filamentous fungus</name>
    <dbReference type="NCBI Taxonomy" id="169388"/>
    <lineage>
        <taxon>Eukaryota</taxon>
        <taxon>Fungi</taxon>
        <taxon>Dikarya</taxon>
        <taxon>Ascomycota</taxon>
        <taxon>Pezizomycotina</taxon>
        <taxon>Sordariomycetes</taxon>
        <taxon>Hypocreomycetidae</taxon>
        <taxon>Hypocreales</taxon>
        <taxon>Nectriaceae</taxon>
        <taxon>Fusarium</taxon>
        <taxon>Fusarium solani species complex</taxon>
    </lineage>
</organism>
<gene>
    <name evidence="1" type="ORF">B0J15DRAFT_469755</name>
</gene>
<dbReference type="EMBL" id="JAGTJS010000018">
    <property type="protein sequence ID" value="KAH7243856.1"/>
    <property type="molecule type" value="Genomic_DNA"/>
</dbReference>
<keyword evidence="2" id="KW-1185">Reference proteome</keyword>
<protein>
    <submittedName>
        <fullName evidence="1">Uncharacterized protein</fullName>
    </submittedName>
</protein>
<proteinExistence type="predicted"/>
<dbReference type="OrthoDB" id="5095754at2759"/>
<dbReference type="Proteomes" id="UP000736672">
    <property type="component" value="Unassembled WGS sequence"/>
</dbReference>
<comment type="caution">
    <text evidence="1">The sequence shown here is derived from an EMBL/GenBank/DDBJ whole genome shotgun (WGS) entry which is preliminary data.</text>
</comment>
<evidence type="ECO:0000313" key="2">
    <source>
        <dbReference type="Proteomes" id="UP000736672"/>
    </source>
</evidence>
<name>A0A9P9GR88_FUSSL</name>
<accession>A0A9P9GR88</accession>